<dbReference type="EMBL" id="CP000136">
    <property type="protein sequence ID" value="ABC93321.1"/>
    <property type="molecule type" value="Genomic_DNA"/>
</dbReference>
<reference evidence="3 4" key="1">
    <citation type="journal article" date="2006" name="Proc. Natl. Acad. Sci. U.S.A.">
        <title>The partitioned Rhizobium etli genome: genetic and metabolic redundancy in seven interacting replicons.</title>
        <authorList>
            <person name="Gonzalez V."/>
            <person name="Santamaria R.I."/>
            <person name="Bustos P."/>
            <person name="Hernandez-Gonzalez I."/>
            <person name="Medrano-Soto A."/>
            <person name="Moreno-Hagelsieb G."/>
            <person name="Janga S.C."/>
            <person name="Ramirez M.A."/>
            <person name="Jimenez-Jacinto V."/>
            <person name="Collado-Vides J."/>
            <person name="Davila G."/>
        </authorList>
    </citation>
    <scope>NUCLEOTIDE SEQUENCE [LARGE SCALE GENOMIC DNA]</scope>
    <source>
        <strain evidence="4">ATCC 51251 / DSM 11541 / JCM 21823 / NBRC 15573 / CFN 42</strain>
    </source>
</reference>
<feature type="transmembrane region" description="Helical" evidence="1">
    <location>
        <begin position="12"/>
        <end position="44"/>
    </location>
</feature>
<protein>
    <recommendedName>
        <fullName evidence="2">DUF4010 domain-containing protein</fullName>
    </recommendedName>
</protein>
<geneLocation type="plasmid" evidence="3 4">
    <name>p42c</name>
</geneLocation>
<dbReference type="HOGENOM" id="CLU_2247889_0_0_5"/>
<keyword evidence="1" id="KW-0472">Membrane</keyword>
<dbReference type="eggNOG" id="COG3174">
    <property type="taxonomic scope" value="Bacteria"/>
</dbReference>
<accession>Q2K1G1</accession>
<evidence type="ECO:0000313" key="4">
    <source>
        <dbReference type="Proteomes" id="UP000001936"/>
    </source>
</evidence>
<keyword evidence="4" id="KW-1185">Reference proteome</keyword>
<feature type="domain" description="DUF4010" evidence="2">
    <location>
        <begin position="1"/>
        <end position="84"/>
    </location>
</feature>
<sequence>MLAGAVSLRRVLLICGVIAPGVLMELAALLGPAAAVLAIGGGLADFSPRSNDGPDFSPKNPLEVMVVLRFALLLAVVDVPADAAPDDFIIPLISFNDIAFLRIG</sequence>
<evidence type="ECO:0000259" key="2">
    <source>
        <dbReference type="Pfam" id="PF13194"/>
    </source>
</evidence>
<dbReference type="InterPro" id="IPR025105">
    <property type="entry name" value="DUF4010"/>
</dbReference>
<proteinExistence type="predicted"/>
<keyword evidence="1" id="KW-1133">Transmembrane helix</keyword>
<dbReference type="KEGG" id="ret:RHE_PC00115"/>
<evidence type="ECO:0000256" key="1">
    <source>
        <dbReference type="SAM" id="Phobius"/>
    </source>
</evidence>
<dbReference type="Pfam" id="PF13194">
    <property type="entry name" value="DUF4010"/>
    <property type="match status" value="1"/>
</dbReference>
<gene>
    <name evidence="3" type="ordered locus">RHE_PC00115</name>
</gene>
<dbReference type="AlphaFoldDB" id="Q2K1G1"/>
<dbReference type="Proteomes" id="UP000001936">
    <property type="component" value="Plasmid p42c"/>
</dbReference>
<evidence type="ECO:0000313" key="3">
    <source>
        <dbReference type="EMBL" id="ABC93321.1"/>
    </source>
</evidence>
<keyword evidence="3" id="KW-0614">Plasmid</keyword>
<name>Q2K1G1_RHIEC</name>
<keyword evidence="1" id="KW-0812">Transmembrane</keyword>
<organism evidence="3 4">
    <name type="scientific">Rhizobium etli (strain ATCC 51251 / DSM 11541 / JCM 21823 / NBRC 15573 / CFN 42)</name>
    <dbReference type="NCBI Taxonomy" id="347834"/>
    <lineage>
        <taxon>Bacteria</taxon>
        <taxon>Pseudomonadati</taxon>
        <taxon>Pseudomonadota</taxon>
        <taxon>Alphaproteobacteria</taxon>
        <taxon>Hyphomicrobiales</taxon>
        <taxon>Rhizobiaceae</taxon>
        <taxon>Rhizobium/Agrobacterium group</taxon>
        <taxon>Rhizobium</taxon>
    </lineage>
</organism>